<dbReference type="RefSeq" id="WP_115374344.1">
    <property type="nucleotide sequence ID" value="NZ_QASA01000001.1"/>
</dbReference>
<gene>
    <name evidence="2" type="ORF">AHMF7616_03947</name>
</gene>
<dbReference type="OrthoDB" id="9844400at2"/>
<dbReference type="Proteomes" id="UP000253919">
    <property type="component" value="Unassembled WGS sequence"/>
</dbReference>
<evidence type="ECO:0000313" key="2">
    <source>
        <dbReference type="EMBL" id="RDC65317.1"/>
    </source>
</evidence>
<feature type="transmembrane region" description="Helical" evidence="1">
    <location>
        <begin position="108"/>
        <end position="129"/>
    </location>
</feature>
<accession>A0A369QPZ9</accession>
<comment type="caution">
    <text evidence="2">The sequence shown here is derived from an EMBL/GenBank/DDBJ whole genome shotgun (WGS) entry which is preliminary data.</text>
</comment>
<keyword evidence="1" id="KW-1133">Transmembrane helix</keyword>
<feature type="transmembrane region" description="Helical" evidence="1">
    <location>
        <begin position="58"/>
        <end position="81"/>
    </location>
</feature>
<sequence>MKKETEVTRDPLTQQLITKATPLPELKVDFTAQVMAQIEVQTQAQRAKIYEPLIPAQVWRWIVIALSSMVLLVLALSALAFRPTVSFGFGNAFNSSLKEFLSFSQLSYLPQLILAGVICFCWLLLDYLYGQLRKS</sequence>
<reference evidence="2 3" key="1">
    <citation type="submission" date="2018-04" db="EMBL/GenBank/DDBJ databases">
        <title>Adhaeribacter sp. HMF7616 genome sequencing and assembly.</title>
        <authorList>
            <person name="Kang H."/>
            <person name="Kang J."/>
            <person name="Cha I."/>
            <person name="Kim H."/>
            <person name="Joh K."/>
        </authorList>
    </citation>
    <scope>NUCLEOTIDE SEQUENCE [LARGE SCALE GENOMIC DNA]</scope>
    <source>
        <strain evidence="2 3">HMF7616</strain>
    </source>
</reference>
<evidence type="ECO:0000313" key="3">
    <source>
        <dbReference type="Proteomes" id="UP000253919"/>
    </source>
</evidence>
<proteinExistence type="predicted"/>
<keyword evidence="1" id="KW-0812">Transmembrane</keyword>
<keyword evidence="3" id="KW-1185">Reference proteome</keyword>
<dbReference type="AlphaFoldDB" id="A0A369QPZ9"/>
<protein>
    <submittedName>
        <fullName evidence="2">Uncharacterized protein</fullName>
    </submittedName>
</protein>
<name>A0A369QPZ9_9BACT</name>
<evidence type="ECO:0000256" key="1">
    <source>
        <dbReference type="SAM" id="Phobius"/>
    </source>
</evidence>
<organism evidence="2 3">
    <name type="scientific">Adhaeribacter pallidiroseus</name>
    <dbReference type="NCBI Taxonomy" id="2072847"/>
    <lineage>
        <taxon>Bacteria</taxon>
        <taxon>Pseudomonadati</taxon>
        <taxon>Bacteroidota</taxon>
        <taxon>Cytophagia</taxon>
        <taxon>Cytophagales</taxon>
        <taxon>Hymenobacteraceae</taxon>
        <taxon>Adhaeribacter</taxon>
    </lineage>
</organism>
<keyword evidence="1" id="KW-0472">Membrane</keyword>
<dbReference type="EMBL" id="QASA01000001">
    <property type="protein sequence ID" value="RDC65317.1"/>
    <property type="molecule type" value="Genomic_DNA"/>
</dbReference>